<protein>
    <recommendedName>
        <fullName evidence="1">DUF2470 domain-containing protein</fullName>
    </recommendedName>
</protein>
<dbReference type="RefSeq" id="WP_075011869.1">
    <property type="nucleotide sequence ID" value="NZ_FOWE01000001.1"/>
</dbReference>
<dbReference type="Pfam" id="PF10615">
    <property type="entry name" value="DUF2470"/>
    <property type="match status" value="1"/>
</dbReference>
<sequence length="261" mass="27032">MTTCNGPQALSVPTAAERARTVATRAAAAVCVAGRDPSRPLAHATTRAGQVLVLVPSDGEVAAALDGAPDHDVSALLMVSDRAPVPLRDPVRATLWLSGWLTPVAEADRRAAAVAFAEVRPEEALLDVGAAATLLRLDLAEVVLREGPGCAEVSPGDYAGARPDPLAGVEGRMLRHLDDDHPEVLALLGSAVAGGRVPVGAGETVRPLGIDRFGYRLRVEGGGGHRDVRVSFPRPLSCPGQVNAATSQLLCALRAGLPRRD</sequence>
<dbReference type="InterPro" id="IPR037119">
    <property type="entry name" value="Haem_oxidase_HugZ-like_sf"/>
</dbReference>
<evidence type="ECO:0000313" key="3">
    <source>
        <dbReference type="Proteomes" id="UP000183642"/>
    </source>
</evidence>
<accession>A0A1I5CQR8</accession>
<reference evidence="3" key="1">
    <citation type="submission" date="2016-10" db="EMBL/GenBank/DDBJ databases">
        <authorList>
            <person name="Varghese N."/>
            <person name="Submissions S."/>
        </authorList>
    </citation>
    <scope>NUCLEOTIDE SEQUENCE [LARGE SCALE GENOMIC DNA]</scope>
    <source>
        <strain evidence="3">DSM 43161</strain>
    </source>
</reference>
<dbReference type="OrthoDB" id="3381348at2"/>
<dbReference type="SUPFAM" id="SSF50475">
    <property type="entry name" value="FMN-binding split barrel"/>
    <property type="match status" value="1"/>
</dbReference>
<feature type="domain" description="DUF2470" evidence="1">
    <location>
        <begin position="171"/>
        <end position="245"/>
    </location>
</feature>
<dbReference type="AlphaFoldDB" id="A0A1I5CQR8"/>
<gene>
    <name evidence="2" type="ORF">SAMN05660359_00463</name>
</gene>
<proteinExistence type="predicted"/>
<dbReference type="Proteomes" id="UP000183642">
    <property type="component" value="Unassembled WGS sequence"/>
</dbReference>
<keyword evidence="3" id="KW-1185">Reference proteome</keyword>
<evidence type="ECO:0000259" key="1">
    <source>
        <dbReference type="Pfam" id="PF10615"/>
    </source>
</evidence>
<evidence type="ECO:0000313" key="2">
    <source>
        <dbReference type="EMBL" id="SFN89206.1"/>
    </source>
</evidence>
<dbReference type="InterPro" id="IPR019595">
    <property type="entry name" value="DUF2470"/>
</dbReference>
<dbReference type="EMBL" id="FOWE01000001">
    <property type="protein sequence ID" value="SFN89206.1"/>
    <property type="molecule type" value="Genomic_DNA"/>
</dbReference>
<organism evidence="2 3">
    <name type="scientific">Geodermatophilus obscurus</name>
    <dbReference type="NCBI Taxonomy" id="1861"/>
    <lineage>
        <taxon>Bacteria</taxon>
        <taxon>Bacillati</taxon>
        <taxon>Actinomycetota</taxon>
        <taxon>Actinomycetes</taxon>
        <taxon>Geodermatophilales</taxon>
        <taxon>Geodermatophilaceae</taxon>
        <taxon>Geodermatophilus</taxon>
    </lineage>
</organism>
<dbReference type="Gene3D" id="3.20.180.10">
    <property type="entry name" value="PNP-oxidase-like"/>
    <property type="match status" value="1"/>
</dbReference>
<name>A0A1I5CQR8_9ACTN</name>